<dbReference type="EMBL" id="CP031078">
    <property type="protein sequence ID" value="AYF02818.1"/>
    <property type="molecule type" value="Genomic_DNA"/>
</dbReference>
<evidence type="ECO:0000313" key="2">
    <source>
        <dbReference type="EMBL" id="AYF02818.1"/>
    </source>
</evidence>
<reference evidence="3" key="1">
    <citation type="submission" date="2018-07" db="EMBL/GenBank/DDBJ databases">
        <title>Genome Structure of the Opportunistic Pathogen Paracoccus yeei (Alphaproteobacteria) and Identification of Putative Virulence Factors.</title>
        <authorList>
            <person name="Lasek R."/>
            <person name="Szuplewska M."/>
            <person name="Mitura M."/>
            <person name="Decewicz P."/>
            <person name="Chmielowska C."/>
            <person name="Pawlot A."/>
            <person name="Sentkowska D."/>
            <person name="Czarnecki J."/>
            <person name="Bartosik D."/>
        </authorList>
    </citation>
    <scope>NUCLEOTIDE SEQUENCE [LARGE SCALE GENOMIC DNA]</scope>
    <source>
        <strain evidence="3">CCUG 32053</strain>
    </source>
</reference>
<evidence type="ECO:0000256" key="1">
    <source>
        <dbReference type="SAM" id="Phobius"/>
    </source>
</evidence>
<name>A0A386UR27_9RHOB</name>
<evidence type="ECO:0000313" key="3">
    <source>
        <dbReference type="Proteomes" id="UP000272010"/>
    </source>
</evidence>
<keyword evidence="1" id="KW-1133">Transmembrane helix</keyword>
<keyword evidence="1" id="KW-0812">Transmembrane</keyword>
<sequence length="158" mass="16571">MARMFSNEELQRTRWQGGFASGATPFAIDIPVSSTYRSSMFARVVSMLAIIGVAVMTMAFSAHAARMSIPPEQAVHVGEITNSAAGIEPACTSKHCGSADMDAGTCELVCAGFSIFLVSPSGGSGNQYTSTAYVLPPDASIPGRALGLNERPPKIRLL</sequence>
<dbReference type="AlphaFoldDB" id="A0A386UR27"/>
<dbReference type="RefSeq" id="WP_197057541.1">
    <property type="nucleotide sequence ID" value="NZ_CP031078.1"/>
</dbReference>
<accession>A0A386UR27</accession>
<feature type="transmembrane region" description="Helical" evidence="1">
    <location>
        <begin position="40"/>
        <end position="60"/>
    </location>
</feature>
<organism evidence="2 3">
    <name type="scientific">Paracoccus yeei</name>
    <dbReference type="NCBI Taxonomy" id="147645"/>
    <lineage>
        <taxon>Bacteria</taxon>
        <taxon>Pseudomonadati</taxon>
        <taxon>Pseudomonadota</taxon>
        <taxon>Alphaproteobacteria</taxon>
        <taxon>Rhodobacterales</taxon>
        <taxon>Paracoccaceae</taxon>
        <taxon>Paracoccus</taxon>
    </lineage>
</organism>
<gene>
    <name evidence="2" type="ORF">PY32053_03240</name>
</gene>
<keyword evidence="1" id="KW-0472">Membrane</keyword>
<protein>
    <recommendedName>
        <fullName evidence="4">DUF2946 domain-containing protein</fullName>
    </recommendedName>
</protein>
<proteinExistence type="predicted"/>
<dbReference type="Proteomes" id="UP000272010">
    <property type="component" value="Chromosome"/>
</dbReference>
<evidence type="ECO:0008006" key="4">
    <source>
        <dbReference type="Google" id="ProtNLM"/>
    </source>
</evidence>